<dbReference type="SUPFAM" id="SSF52172">
    <property type="entry name" value="CheY-like"/>
    <property type="match status" value="1"/>
</dbReference>
<organism evidence="10 11">
    <name type="scientific">Flagellimonas spongiicola</name>
    <dbReference type="NCBI Taxonomy" id="2942208"/>
    <lineage>
        <taxon>Bacteria</taxon>
        <taxon>Pseudomonadati</taxon>
        <taxon>Bacteroidota</taxon>
        <taxon>Flavobacteriia</taxon>
        <taxon>Flavobacteriales</taxon>
        <taxon>Flavobacteriaceae</taxon>
        <taxon>Flagellimonas</taxon>
    </lineage>
</organism>
<dbReference type="Gene3D" id="1.10.287.130">
    <property type="match status" value="1"/>
</dbReference>
<evidence type="ECO:0000256" key="4">
    <source>
        <dbReference type="ARBA" id="ARBA00022679"/>
    </source>
</evidence>
<dbReference type="Pfam" id="PF00512">
    <property type="entry name" value="HisKA"/>
    <property type="match status" value="1"/>
</dbReference>
<dbReference type="InterPro" id="IPR036097">
    <property type="entry name" value="HisK_dim/P_sf"/>
</dbReference>
<comment type="caution">
    <text evidence="10">The sequence shown here is derived from an EMBL/GenBank/DDBJ whole genome shotgun (WGS) entry which is preliminary data.</text>
</comment>
<dbReference type="Pfam" id="PF13191">
    <property type="entry name" value="AAA_16"/>
    <property type="match status" value="1"/>
</dbReference>
<comment type="catalytic activity">
    <reaction evidence="1">
        <text>ATP + protein L-histidine = ADP + protein N-phospho-L-histidine.</text>
        <dbReference type="EC" id="2.7.13.3"/>
    </reaction>
</comment>
<evidence type="ECO:0000256" key="5">
    <source>
        <dbReference type="ARBA" id="ARBA00022777"/>
    </source>
</evidence>
<dbReference type="CDD" id="cd16922">
    <property type="entry name" value="HATPase_EvgS-ArcB-TorS-like"/>
    <property type="match status" value="1"/>
</dbReference>
<dbReference type="PRINTS" id="PR00344">
    <property type="entry name" value="BCTRLSENSOR"/>
</dbReference>
<dbReference type="SUPFAM" id="SSF56112">
    <property type="entry name" value="Protein kinase-like (PK-like)"/>
    <property type="match status" value="1"/>
</dbReference>
<dbReference type="InterPro" id="IPR001789">
    <property type="entry name" value="Sig_transdc_resp-reg_receiver"/>
</dbReference>
<dbReference type="Pfam" id="PF02518">
    <property type="entry name" value="HATPase_c"/>
    <property type="match status" value="1"/>
</dbReference>
<dbReference type="GO" id="GO:0005524">
    <property type="term" value="F:ATP binding"/>
    <property type="evidence" value="ECO:0007669"/>
    <property type="project" value="UniProtKB-KW"/>
</dbReference>
<dbReference type="SMART" id="SM00387">
    <property type="entry name" value="HATPase_c"/>
    <property type="match status" value="1"/>
</dbReference>
<feature type="domain" description="Response regulatory" evidence="9">
    <location>
        <begin position="1732"/>
        <end position="1846"/>
    </location>
</feature>
<dbReference type="InterPro" id="IPR011009">
    <property type="entry name" value="Kinase-like_dom_sf"/>
</dbReference>
<evidence type="ECO:0000259" key="8">
    <source>
        <dbReference type="PROSITE" id="PS50109"/>
    </source>
</evidence>
<dbReference type="InterPro" id="IPR003018">
    <property type="entry name" value="GAF"/>
</dbReference>
<reference evidence="10 11" key="1">
    <citation type="submission" date="2022-05" db="EMBL/GenBank/DDBJ databases">
        <authorList>
            <person name="Park J.-S."/>
        </authorList>
    </citation>
    <scope>NUCLEOTIDE SEQUENCE [LARGE SCALE GENOMIC DNA]</scope>
    <source>
        <strain evidence="10 11">2012CJ35-5</strain>
    </source>
</reference>
<dbReference type="Gene3D" id="3.40.50.2300">
    <property type="match status" value="1"/>
</dbReference>
<dbReference type="EMBL" id="JAMFMA010000002">
    <property type="protein sequence ID" value="MCL6273693.1"/>
    <property type="molecule type" value="Genomic_DNA"/>
</dbReference>
<dbReference type="PANTHER" id="PTHR43047:SF72">
    <property type="entry name" value="OSMOSENSING HISTIDINE PROTEIN KINASE SLN1"/>
    <property type="match status" value="1"/>
</dbReference>
<sequence>MPATKILHVDLRKDEQINRYFVDERLNEELDHAALKTLKQLGFFEFSSIADITLGEDNNITYSIPPFQTELITIPENKNEFVRFLDLAIVISKSMAAVHRAGYLFGLLNEERFLIDEKERLIIVGLAAIRKKYNTLNAGAYGKSAYRYMAPEFSSRSNQNPDYRADFYAFGVLLNYWLTGSYFVDAEDEQAIMHQHLTKSYKASENCLWHYTGIYRIISGLLQKNPKERYQSTEGIIKDLVSLRALLDSEDFSKMPELSIYHNPGVLNSEAVLFERENEMRLLTECYEETKKGGVSIAFVESDEGLGKTSFSNQLKNVVTDTEACFFNACSDQFQSSDYLAFHLAFQDIVRRLLMKTGKSHAQLSAIFKTGVGKDLSLLFDVIPDLKELTGFTDSPEQLNPIETQNRFLNVFVRYCGTLGQLGLKRVLFFDDVQWFDESSLNLIRYLTKSQISGVMFILAYNKKFVNENHPLQKLKKDLDKSDYLINHIHLNELSKSATASMVSKILMEQSKPINELSKTIYAKTHGNPQQINNLVQSLYKNNVLYYNEEENKWNYNLNEVKLQEVRENVVEHIEEQIKLQSYQAQVLLKIAAYNNGIFDIPLLATIGDTAPQIITLLLDILSEAGLLTKLDPIHGTYIFNHKRIQKVALELTIPGFSFNNEQLHHKIALYKLRVNNIKHFVELNQFVRHLISSRELLSKNTVNKALKYIVKAGDLATASNSSASAKQYYKFGLDLAVKFNIVEFSFPMLYGLAKAHFLMKNIEKGNEYADKASIASKNKNEKIQLLRLKQDFYEAFTLYDESVDAGISILNLLNETLSRNAIDKGNAMAKRVDAEYNNLMNILQNSYSLESYFEKEMNDGHERDQMNVFANMVISAAHVKKELYLWTVLKMSIHTFKNGLADSSSFAFVHLGSVLINEFNQLQLGIKIINLGMKLLDRSNSEKYISRAILCHYDLVNHFKESYASIQHDLEKRVAEHMKTSDYNSINALCRVSVRNQLLTGKTLTETLNTCEKAIEIMPWEYSECFGAQLVLTKNSLANLLSQKELKSLTSDAGAIETLLKKKCYFILSEQYVFKSLTNCLLGDYKKALFYLNENKKFIGLATSQPQVIRQGMLRVICEFSLGTSPKNKIVVNLEKMRKKIEPWSIECPKNFRADYELIEFLISICNHDFSKALFRLEEGIKWSEREGLINTKALLCDLGSKLLPEENFGFSIKHLKREKQQVIEEWKASLYPQKFDGHSISAPEQQPNHSSFDTQSLLKATQAISAEVNLGSLVQQLLNIVMENAGADKGALILMKNGTPYLESIVNTNSENNSSFSEIELRNCAQLPVNIIEHVISTRKELSIDDVINTNYPKESYFRNNTISSLIILPLLKQKDLVGVLYLENKQVKGLFTEGDLEILRIIASQAAISITNTLLYEKSNTLNQELSSSKEELAKINEVLEDRIKKRTEHLQQEIEMRKKAEKNLIYAKNDADNANSAKTQFLANMSHEIRTPLNAIVGFSQILLNQGKNLDLTQKFERYLNNINQSAESLSEVINDILDLSKIEAGKFTITKEDVNLNQIVTSVCRINKGLGKTKEVKLNSNFNDKLPKYVYTDGSKLKQILMNIIGNAIKFTPEGKNVYVNVQRENSWIVCEVADEGIGIPENQLQHIFNPFIQADAGIDRKFGGTGLGLTITKKLIELLEGKIEVRSQLGQGTSFKIYLPFEKAKNSWIEEKETSLADFKIPPNKKILVVEDNAMNQEMIRALFSELGSEIMLAKDGESGINIAKTYHPEIIFMDVHMPTMDGFETVKRIRKMNNKIPIIGLSADAFTEHREIALNSGFCDYLTKPIQITELVRVLKKYLYVKIENSIPAVKILSEEEKQVLDYAFNSLNQLPIFETEKLVVAAEPLNSILHPDEFNKLEEAIYSGDDEALRTLLSNTINAQ</sequence>
<dbReference type="SUPFAM" id="SSF52540">
    <property type="entry name" value="P-loop containing nucleoside triphosphate hydrolases"/>
    <property type="match status" value="1"/>
</dbReference>
<name>A0ABT0PQM5_9FLAO</name>
<dbReference type="Gene3D" id="3.30.565.10">
    <property type="entry name" value="Histidine kinase-like ATPase, C-terminal domain"/>
    <property type="match status" value="1"/>
</dbReference>
<evidence type="ECO:0000256" key="3">
    <source>
        <dbReference type="ARBA" id="ARBA00022553"/>
    </source>
</evidence>
<keyword evidence="10" id="KW-0547">Nucleotide-binding</keyword>
<dbReference type="SUPFAM" id="SSF47384">
    <property type="entry name" value="Homodimeric domain of signal transducing histidine kinase"/>
    <property type="match status" value="1"/>
</dbReference>
<dbReference type="PANTHER" id="PTHR43047">
    <property type="entry name" value="TWO-COMPONENT HISTIDINE PROTEIN KINASE"/>
    <property type="match status" value="1"/>
</dbReference>
<dbReference type="InterPro" id="IPR041664">
    <property type="entry name" value="AAA_16"/>
</dbReference>
<dbReference type="RefSeq" id="WP_249656885.1">
    <property type="nucleotide sequence ID" value="NZ_JAMFMA010000002.1"/>
</dbReference>
<dbReference type="InterPro" id="IPR011006">
    <property type="entry name" value="CheY-like_superfamily"/>
</dbReference>
<dbReference type="Proteomes" id="UP001203607">
    <property type="component" value="Unassembled WGS sequence"/>
</dbReference>
<feature type="domain" description="Protein kinase" evidence="7">
    <location>
        <begin position="1"/>
        <end position="241"/>
    </location>
</feature>
<dbReference type="SMART" id="SM00448">
    <property type="entry name" value="REC"/>
    <property type="match status" value="1"/>
</dbReference>
<keyword evidence="4" id="KW-0808">Transferase</keyword>
<evidence type="ECO:0000256" key="2">
    <source>
        <dbReference type="ARBA" id="ARBA00012438"/>
    </source>
</evidence>
<feature type="domain" description="Histidine kinase" evidence="8">
    <location>
        <begin position="1488"/>
        <end position="1709"/>
    </location>
</feature>
<proteinExistence type="predicted"/>
<dbReference type="Gene3D" id="3.30.450.40">
    <property type="match status" value="1"/>
</dbReference>
<evidence type="ECO:0000259" key="7">
    <source>
        <dbReference type="PROSITE" id="PS50011"/>
    </source>
</evidence>
<dbReference type="SMART" id="SM00065">
    <property type="entry name" value="GAF"/>
    <property type="match status" value="1"/>
</dbReference>
<evidence type="ECO:0000313" key="10">
    <source>
        <dbReference type="EMBL" id="MCL6273693.1"/>
    </source>
</evidence>
<dbReference type="PROSITE" id="PS50011">
    <property type="entry name" value="PROTEIN_KINASE_DOM"/>
    <property type="match status" value="1"/>
</dbReference>
<dbReference type="InterPro" id="IPR003661">
    <property type="entry name" value="HisK_dim/P_dom"/>
</dbReference>
<dbReference type="EC" id="2.7.13.3" evidence="2"/>
<dbReference type="CDD" id="cd00082">
    <property type="entry name" value="HisKA"/>
    <property type="match status" value="1"/>
</dbReference>
<protein>
    <recommendedName>
        <fullName evidence="2">histidine kinase</fullName>
        <ecNumber evidence="2">2.7.13.3</ecNumber>
    </recommendedName>
</protein>
<dbReference type="InterPro" id="IPR000719">
    <property type="entry name" value="Prot_kinase_dom"/>
</dbReference>
<dbReference type="InterPro" id="IPR004358">
    <property type="entry name" value="Sig_transdc_His_kin-like_C"/>
</dbReference>
<dbReference type="SUPFAM" id="SSF55874">
    <property type="entry name" value="ATPase domain of HSP90 chaperone/DNA topoisomerase II/histidine kinase"/>
    <property type="match status" value="1"/>
</dbReference>
<keyword evidence="11" id="KW-1185">Reference proteome</keyword>
<feature type="modified residue" description="4-aspartylphosphate" evidence="6">
    <location>
        <position position="1781"/>
    </location>
</feature>
<dbReference type="SMART" id="SM00388">
    <property type="entry name" value="HisKA"/>
    <property type="match status" value="1"/>
</dbReference>
<dbReference type="Pfam" id="PF01590">
    <property type="entry name" value="GAF"/>
    <property type="match status" value="1"/>
</dbReference>
<dbReference type="PROSITE" id="PS50109">
    <property type="entry name" value="HIS_KIN"/>
    <property type="match status" value="1"/>
</dbReference>
<dbReference type="InterPro" id="IPR029016">
    <property type="entry name" value="GAF-like_dom_sf"/>
</dbReference>
<dbReference type="SUPFAM" id="SSF55781">
    <property type="entry name" value="GAF domain-like"/>
    <property type="match status" value="1"/>
</dbReference>
<evidence type="ECO:0000313" key="11">
    <source>
        <dbReference type="Proteomes" id="UP001203607"/>
    </source>
</evidence>
<gene>
    <name evidence="10" type="ORF">M3P19_06715</name>
</gene>
<keyword evidence="3 6" id="KW-0597">Phosphoprotein</keyword>
<dbReference type="Pfam" id="PF00072">
    <property type="entry name" value="Response_reg"/>
    <property type="match status" value="1"/>
</dbReference>
<dbReference type="InterPro" id="IPR036890">
    <property type="entry name" value="HATPase_C_sf"/>
</dbReference>
<dbReference type="Gene3D" id="1.10.510.10">
    <property type="entry name" value="Transferase(Phosphotransferase) domain 1"/>
    <property type="match status" value="1"/>
</dbReference>
<dbReference type="CDD" id="cd17546">
    <property type="entry name" value="REC_hyHK_CKI1_RcsC-like"/>
    <property type="match status" value="1"/>
</dbReference>
<dbReference type="InterPro" id="IPR003594">
    <property type="entry name" value="HATPase_dom"/>
</dbReference>
<accession>A0ABT0PQM5</accession>
<keyword evidence="10" id="KW-0067">ATP-binding</keyword>
<dbReference type="PROSITE" id="PS50110">
    <property type="entry name" value="RESPONSE_REGULATORY"/>
    <property type="match status" value="1"/>
</dbReference>
<evidence type="ECO:0000259" key="9">
    <source>
        <dbReference type="PROSITE" id="PS50110"/>
    </source>
</evidence>
<dbReference type="InterPro" id="IPR005467">
    <property type="entry name" value="His_kinase_dom"/>
</dbReference>
<keyword evidence="5" id="KW-0418">Kinase</keyword>
<dbReference type="InterPro" id="IPR027417">
    <property type="entry name" value="P-loop_NTPase"/>
</dbReference>
<evidence type="ECO:0000256" key="6">
    <source>
        <dbReference type="PROSITE-ProRule" id="PRU00169"/>
    </source>
</evidence>
<evidence type="ECO:0000256" key="1">
    <source>
        <dbReference type="ARBA" id="ARBA00000085"/>
    </source>
</evidence>